<organism evidence="8 9">
    <name type="scientific">Ataeniobius toweri</name>
    <dbReference type="NCBI Taxonomy" id="208326"/>
    <lineage>
        <taxon>Eukaryota</taxon>
        <taxon>Metazoa</taxon>
        <taxon>Chordata</taxon>
        <taxon>Craniata</taxon>
        <taxon>Vertebrata</taxon>
        <taxon>Euteleostomi</taxon>
        <taxon>Actinopterygii</taxon>
        <taxon>Neopterygii</taxon>
        <taxon>Teleostei</taxon>
        <taxon>Neoteleostei</taxon>
        <taxon>Acanthomorphata</taxon>
        <taxon>Ovalentaria</taxon>
        <taxon>Atherinomorphae</taxon>
        <taxon>Cyprinodontiformes</taxon>
        <taxon>Goodeidae</taxon>
        <taxon>Ataeniobius</taxon>
    </lineage>
</organism>
<keyword evidence="9" id="KW-1185">Reference proteome</keyword>
<evidence type="ECO:0000313" key="8">
    <source>
        <dbReference type="EMBL" id="MED6247808.1"/>
    </source>
</evidence>
<dbReference type="PANTHER" id="PTHR16059">
    <property type="entry name" value="ANTHRAX TOXIN RECEPTOR"/>
    <property type="match status" value="1"/>
</dbReference>
<evidence type="ECO:0000313" key="9">
    <source>
        <dbReference type="Proteomes" id="UP001345963"/>
    </source>
</evidence>
<evidence type="ECO:0000256" key="2">
    <source>
        <dbReference type="ARBA" id="ARBA00022692"/>
    </source>
</evidence>
<evidence type="ECO:0000256" key="6">
    <source>
        <dbReference type="SAM" id="SignalP"/>
    </source>
</evidence>
<keyword evidence="3 6" id="KW-0732">Signal</keyword>
<dbReference type="Pfam" id="PF00092">
    <property type="entry name" value="VWA"/>
    <property type="match status" value="1"/>
</dbReference>
<dbReference type="SUPFAM" id="SSF53300">
    <property type="entry name" value="vWA-like"/>
    <property type="match status" value="1"/>
</dbReference>
<protein>
    <recommendedName>
        <fullName evidence="7">VWFA domain-containing protein</fullName>
    </recommendedName>
</protein>
<proteinExistence type="predicted"/>
<feature type="signal peptide" evidence="6">
    <location>
        <begin position="1"/>
        <end position="27"/>
    </location>
</feature>
<gene>
    <name evidence="8" type="ORF">ATANTOWER_017447</name>
</gene>
<sequence length="199" mass="22232">MAWTQARLLLPAFALLGFFLLCVPVEGEPQGEQQEEETMSCQGAFDLYFVLDKSGSVKHHWNEIYSFVKQLAEKFISPMLRMSFIVFSTQGKIIMKLTENREAITEGLRALNNVIPGGDTYMNLGLQMANAQIRQENQGTASVIIALTDGELNEWQFNTAQQEVKCVKPGRDALWHVAVLSIISIQVAISAQKCYSGKL</sequence>
<dbReference type="PANTHER" id="PTHR16059:SF16">
    <property type="entry name" value="ANTHRAX TOXIN RECEPTOR-LIKE"/>
    <property type="match status" value="1"/>
</dbReference>
<accession>A0ABU7BBZ7</accession>
<name>A0ABU7BBZ7_9TELE</name>
<dbReference type="InterPro" id="IPR002035">
    <property type="entry name" value="VWF_A"/>
</dbReference>
<evidence type="ECO:0000259" key="7">
    <source>
        <dbReference type="PROSITE" id="PS50234"/>
    </source>
</evidence>
<dbReference type="PROSITE" id="PS50234">
    <property type="entry name" value="VWFA"/>
    <property type="match status" value="1"/>
</dbReference>
<feature type="domain" description="VWFA" evidence="7">
    <location>
        <begin position="46"/>
        <end position="199"/>
    </location>
</feature>
<comment type="caution">
    <text evidence="8">The sequence shown here is derived from an EMBL/GenBank/DDBJ whole genome shotgun (WGS) entry which is preliminary data.</text>
</comment>
<evidence type="ECO:0000256" key="5">
    <source>
        <dbReference type="ARBA" id="ARBA00023136"/>
    </source>
</evidence>
<dbReference type="EMBL" id="JAHUTI010049534">
    <property type="protein sequence ID" value="MED6247808.1"/>
    <property type="molecule type" value="Genomic_DNA"/>
</dbReference>
<keyword evidence="2" id="KW-0812">Transmembrane</keyword>
<dbReference type="Gene3D" id="3.40.50.410">
    <property type="entry name" value="von Willebrand factor, type A domain"/>
    <property type="match status" value="1"/>
</dbReference>
<dbReference type="Proteomes" id="UP001345963">
    <property type="component" value="Unassembled WGS sequence"/>
</dbReference>
<comment type="subcellular location">
    <subcellularLocation>
        <location evidence="1">Membrane</location>
        <topology evidence="1">Single-pass membrane protein</topology>
    </subcellularLocation>
</comment>
<evidence type="ECO:0000256" key="4">
    <source>
        <dbReference type="ARBA" id="ARBA00022989"/>
    </source>
</evidence>
<keyword evidence="5" id="KW-0472">Membrane</keyword>
<reference evidence="8 9" key="1">
    <citation type="submission" date="2021-07" db="EMBL/GenBank/DDBJ databases">
        <authorList>
            <person name="Palmer J.M."/>
        </authorList>
    </citation>
    <scope>NUCLEOTIDE SEQUENCE [LARGE SCALE GENOMIC DNA]</scope>
    <source>
        <strain evidence="8 9">AT_MEX2019</strain>
        <tissue evidence="8">Muscle</tissue>
    </source>
</reference>
<feature type="chain" id="PRO_5045805390" description="VWFA domain-containing protein" evidence="6">
    <location>
        <begin position="28"/>
        <end position="199"/>
    </location>
</feature>
<evidence type="ECO:0000256" key="3">
    <source>
        <dbReference type="ARBA" id="ARBA00022729"/>
    </source>
</evidence>
<keyword evidence="4" id="KW-1133">Transmembrane helix</keyword>
<dbReference type="InterPro" id="IPR036465">
    <property type="entry name" value="vWFA_dom_sf"/>
</dbReference>
<evidence type="ECO:0000256" key="1">
    <source>
        <dbReference type="ARBA" id="ARBA00004167"/>
    </source>
</evidence>